<dbReference type="AlphaFoldDB" id="A0A1F5YKG3"/>
<dbReference type="EMBL" id="MFIY01000001">
    <property type="protein sequence ID" value="OGG00635.1"/>
    <property type="molecule type" value="Genomic_DNA"/>
</dbReference>
<dbReference type="Gene3D" id="1.25.10.10">
    <property type="entry name" value="Leucine-rich Repeat Variant"/>
    <property type="match status" value="1"/>
</dbReference>
<evidence type="ECO:0000313" key="1">
    <source>
        <dbReference type="EMBL" id="OGG00635.1"/>
    </source>
</evidence>
<gene>
    <name evidence="1" type="ORF">A2Y99_05305</name>
</gene>
<protein>
    <recommendedName>
        <fullName evidence="3">Condensin complex subunit 1 C-terminal domain-containing protein</fullName>
    </recommendedName>
</protein>
<organism evidence="1 2">
    <name type="scientific">Candidatus Gottesmanbacteria bacterium RBG_13_37_7</name>
    <dbReference type="NCBI Taxonomy" id="1798369"/>
    <lineage>
        <taxon>Bacteria</taxon>
        <taxon>Candidatus Gottesmaniibacteriota</taxon>
    </lineage>
</organism>
<dbReference type="InterPro" id="IPR011989">
    <property type="entry name" value="ARM-like"/>
</dbReference>
<comment type="caution">
    <text evidence="1">The sequence shown here is derived from an EMBL/GenBank/DDBJ whole genome shotgun (WGS) entry which is preliminary data.</text>
</comment>
<reference evidence="1 2" key="1">
    <citation type="journal article" date="2016" name="Nat. Commun.">
        <title>Thousands of microbial genomes shed light on interconnected biogeochemical processes in an aquifer system.</title>
        <authorList>
            <person name="Anantharaman K."/>
            <person name="Brown C.T."/>
            <person name="Hug L.A."/>
            <person name="Sharon I."/>
            <person name="Castelle C.J."/>
            <person name="Probst A.J."/>
            <person name="Thomas B.C."/>
            <person name="Singh A."/>
            <person name="Wilkins M.J."/>
            <person name="Karaoz U."/>
            <person name="Brodie E.L."/>
            <person name="Williams K.H."/>
            <person name="Hubbard S.S."/>
            <person name="Banfield J.F."/>
        </authorList>
    </citation>
    <scope>NUCLEOTIDE SEQUENCE [LARGE SCALE GENOMIC DNA]</scope>
</reference>
<accession>A0A1F5YKG3</accession>
<sequence>MTKLLEEIRKSDRKPKDLLNYLTELIRKDKKLLQDLEVSIQSTKDAERGICMEALEYITHENPEYAAPHLKTIITSLSDKAPRVKWEAARIMGNIAKKYSEEALGAIPNLMKNTNDKGTVVRWSAAFGLTEIAIYNSKAANKLIPEFEKIIKKEKNNGVKNVYLKALKKLKIISASLK</sequence>
<dbReference type="SUPFAM" id="SSF48371">
    <property type="entry name" value="ARM repeat"/>
    <property type="match status" value="1"/>
</dbReference>
<dbReference type="Proteomes" id="UP000178230">
    <property type="component" value="Unassembled WGS sequence"/>
</dbReference>
<name>A0A1F5YKG3_9BACT</name>
<dbReference type="InterPro" id="IPR016024">
    <property type="entry name" value="ARM-type_fold"/>
</dbReference>
<evidence type="ECO:0008006" key="3">
    <source>
        <dbReference type="Google" id="ProtNLM"/>
    </source>
</evidence>
<proteinExistence type="predicted"/>
<evidence type="ECO:0000313" key="2">
    <source>
        <dbReference type="Proteomes" id="UP000178230"/>
    </source>
</evidence>